<gene>
    <name evidence="2" type="ORF">BN59_01657</name>
</gene>
<dbReference type="RefSeq" id="WP_043873920.1">
    <property type="nucleotide sequence ID" value="NZ_CCVW01000002.1"/>
</dbReference>
<accession>A0A078KZZ1</accession>
<dbReference type="STRING" id="1034943.BN59_01657"/>
<dbReference type="Proteomes" id="UP000044071">
    <property type="component" value="Unassembled WGS sequence"/>
</dbReference>
<dbReference type="EMBL" id="CCSB01000002">
    <property type="protein sequence ID" value="CDZ77374.1"/>
    <property type="molecule type" value="Genomic_DNA"/>
</dbReference>
<sequence length="513" mass="57699">MFNKTVGKDKGKQESVHQQQSIAVQESSMVSFAEVKSVEEFLRLYPSHSVQYDRYRSYMAMVRAYPFLSGSSAEVISDAKKISDIKPYVSLVRPSYKQQDGNYIGQFTIYYDIEKLQKISDQQLEQHLYGDDDFVIRPEENGREIVKVKMGKLFIEFCPTGKDSYRLSVKEIDRENLRLRSFLNLNLDGQRYPDVAFENLLPIDLGVFYGSRTIAGASSSSQDSKAAFSHAYELKTIFTKLIFNQAITQQDKETFLEHYRQLYMPASVAPAPAEPSHSEESKRDISHFGWNLEDKPLSLFEVSAKISAKALHNLSISEEEIAEILNEYLTQMNLGPDIFNEATKKLILETPLDQGRVALKGLVEDDVEILLDKAIKMVSKDQNISSQPLFASSASQGFFSPSSSSSSSSHSQPQNSQESALMRLIIEQVNNLGCKAGEWFDLGNGLVLGISNDEENRPAIRLGSYEIQVQENGLKIYDTSCKNSLVEDDWLKEGIINTALEDTGLNTLTQPGF</sequence>
<proteinExistence type="predicted"/>
<name>A0A078KZZ1_9GAMM</name>
<dbReference type="AlphaFoldDB" id="A0A078KZZ1"/>
<feature type="region of interest" description="Disordered" evidence="1">
    <location>
        <begin position="1"/>
        <end position="20"/>
    </location>
</feature>
<evidence type="ECO:0000313" key="2">
    <source>
        <dbReference type="EMBL" id="CDZ77374.1"/>
    </source>
</evidence>
<dbReference type="OrthoDB" id="5654125at2"/>
<reference evidence="2 3" key="1">
    <citation type="submission" date="2014-06" db="EMBL/GenBank/DDBJ databases">
        <authorList>
            <person name="Urmite Genomes Urmite Genomes"/>
        </authorList>
    </citation>
    <scope>NUCLEOTIDE SEQUENCE [LARGE SCALE GENOMIC DNA]</scope>
</reference>
<feature type="compositionally biased region" description="Basic and acidic residues" evidence="1">
    <location>
        <begin position="1"/>
        <end position="15"/>
    </location>
</feature>
<keyword evidence="3" id="KW-1185">Reference proteome</keyword>
<evidence type="ECO:0000313" key="3">
    <source>
        <dbReference type="Proteomes" id="UP000044071"/>
    </source>
</evidence>
<protein>
    <submittedName>
        <fullName evidence="2">Uncharacterized protein</fullName>
    </submittedName>
</protein>
<evidence type="ECO:0000256" key="1">
    <source>
        <dbReference type="SAM" id="MobiDB-lite"/>
    </source>
</evidence>
<organism evidence="2 3">
    <name type="scientific">Legionella massiliensis</name>
    <dbReference type="NCBI Taxonomy" id="1034943"/>
    <lineage>
        <taxon>Bacteria</taxon>
        <taxon>Pseudomonadati</taxon>
        <taxon>Pseudomonadota</taxon>
        <taxon>Gammaproteobacteria</taxon>
        <taxon>Legionellales</taxon>
        <taxon>Legionellaceae</taxon>
        <taxon>Legionella</taxon>
    </lineage>
</organism>